<gene>
    <name evidence="3" type="ORF">E6K73_09210</name>
</gene>
<organism evidence="3 4">
    <name type="scientific">Eiseniibacteriota bacterium</name>
    <dbReference type="NCBI Taxonomy" id="2212470"/>
    <lineage>
        <taxon>Bacteria</taxon>
        <taxon>Candidatus Eiseniibacteriota</taxon>
    </lineage>
</organism>
<dbReference type="GO" id="GO:0016209">
    <property type="term" value="F:antioxidant activity"/>
    <property type="evidence" value="ECO:0007669"/>
    <property type="project" value="InterPro"/>
</dbReference>
<dbReference type="PANTHER" id="PTHR43110:SF1">
    <property type="entry name" value="THIOL PEROXIDASE"/>
    <property type="match status" value="1"/>
</dbReference>
<dbReference type="SUPFAM" id="SSF52833">
    <property type="entry name" value="Thioredoxin-like"/>
    <property type="match status" value="1"/>
</dbReference>
<dbReference type="Gene3D" id="3.40.30.10">
    <property type="entry name" value="Glutaredoxin"/>
    <property type="match status" value="1"/>
</dbReference>
<dbReference type="InterPro" id="IPR050455">
    <property type="entry name" value="Tpx_Peroxidase_subfamily"/>
</dbReference>
<dbReference type="InterPro" id="IPR000866">
    <property type="entry name" value="AhpC/TSA"/>
</dbReference>
<dbReference type="InterPro" id="IPR013766">
    <property type="entry name" value="Thioredoxin_domain"/>
</dbReference>
<accession>A0A538SEK9</accession>
<dbReference type="PANTHER" id="PTHR43110">
    <property type="entry name" value="THIOL PEROXIDASE"/>
    <property type="match status" value="1"/>
</dbReference>
<evidence type="ECO:0000313" key="3">
    <source>
        <dbReference type="EMBL" id="TMQ49787.1"/>
    </source>
</evidence>
<protein>
    <submittedName>
        <fullName evidence="3">Peroxiredoxin</fullName>
    </submittedName>
</protein>
<comment type="caution">
    <text evidence="3">The sequence shown here is derived from an EMBL/GenBank/DDBJ whole genome shotgun (WGS) entry which is preliminary data.</text>
</comment>
<keyword evidence="1" id="KW-0676">Redox-active center</keyword>
<dbReference type="InterPro" id="IPR036249">
    <property type="entry name" value="Thioredoxin-like_sf"/>
</dbReference>
<feature type="domain" description="Thioredoxin" evidence="2">
    <location>
        <begin position="26"/>
        <end position="176"/>
    </location>
</feature>
<dbReference type="AlphaFoldDB" id="A0A538SEK9"/>
<evidence type="ECO:0000313" key="4">
    <source>
        <dbReference type="Proteomes" id="UP000320184"/>
    </source>
</evidence>
<evidence type="ECO:0000259" key="2">
    <source>
        <dbReference type="PROSITE" id="PS51352"/>
    </source>
</evidence>
<dbReference type="EMBL" id="VBOT01000115">
    <property type="protein sequence ID" value="TMQ49787.1"/>
    <property type="molecule type" value="Genomic_DNA"/>
</dbReference>
<name>A0A538SEK9_UNCEI</name>
<dbReference type="CDD" id="cd03018">
    <property type="entry name" value="PRX_AhpE_like"/>
    <property type="match status" value="1"/>
</dbReference>
<sequence>MMMRPIPPRRARPSPKEIVMPATATLEIGQTAPDFKLKGPGGQFVSLSEYLGNKNVVLVFYPLAFSAVCSHQLPAIEKQRPKLEDLDATVLGVSIDSHFANEAFARQMGVGFPLLSDFKHEVSQAYGVFDPQKGHSGRAVFVIDRQGRVAYKDISPAPGDMSQIPSLDAVIDALRKLKK</sequence>
<dbReference type="Proteomes" id="UP000320184">
    <property type="component" value="Unassembled WGS sequence"/>
</dbReference>
<dbReference type="PROSITE" id="PS51352">
    <property type="entry name" value="THIOREDOXIN_2"/>
    <property type="match status" value="1"/>
</dbReference>
<reference evidence="3 4" key="1">
    <citation type="journal article" date="2019" name="Nat. Microbiol.">
        <title>Mediterranean grassland soil C-N compound turnover is dependent on rainfall and depth, and is mediated by genomically divergent microorganisms.</title>
        <authorList>
            <person name="Diamond S."/>
            <person name="Andeer P.F."/>
            <person name="Li Z."/>
            <person name="Crits-Christoph A."/>
            <person name="Burstein D."/>
            <person name="Anantharaman K."/>
            <person name="Lane K.R."/>
            <person name="Thomas B.C."/>
            <person name="Pan C."/>
            <person name="Northen T.R."/>
            <person name="Banfield J.F."/>
        </authorList>
    </citation>
    <scope>NUCLEOTIDE SEQUENCE [LARGE SCALE GENOMIC DNA]</scope>
    <source>
        <strain evidence="3">WS_3</strain>
    </source>
</reference>
<evidence type="ECO:0000256" key="1">
    <source>
        <dbReference type="ARBA" id="ARBA00023284"/>
    </source>
</evidence>
<proteinExistence type="predicted"/>
<dbReference type="GO" id="GO:0016491">
    <property type="term" value="F:oxidoreductase activity"/>
    <property type="evidence" value="ECO:0007669"/>
    <property type="project" value="InterPro"/>
</dbReference>
<dbReference type="Pfam" id="PF00578">
    <property type="entry name" value="AhpC-TSA"/>
    <property type="match status" value="1"/>
</dbReference>